<evidence type="ECO:0000256" key="11">
    <source>
        <dbReference type="ARBA" id="ARBA00023214"/>
    </source>
</evidence>
<evidence type="ECO:0000256" key="1">
    <source>
        <dbReference type="ARBA" id="ARBA00004651"/>
    </source>
</evidence>
<dbReference type="EMBL" id="HBGW01053832">
    <property type="protein sequence ID" value="CAD9589763.1"/>
    <property type="molecule type" value="Transcribed_RNA"/>
</dbReference>
<evidence type="ECO:0000256" key="10">
    <source>
        <dbReference type="ARBA" id="ARBA00023180"/>
    </source>
</evidence>
<keyword evidence="10" id="KW-0325">Glycoprotein</keyword>
<keyword evidence="12" id="KW-0407">Ion channel</keyword>
<dbReference type="GO" id="GO:0005229">
    <property type="term" value="F:intracellularly calcium-gated chloride channel activity"/>
    <property type="evidence" value="ECO:0007669"/>
    <property type="project" value="TreeGrafter"/>
</dbReference>
<dbReference type="InterPro" id="IPR006990">
    <property type="entry name" value="Tweety"/>
</dbReference>
<dbReference type="PANTHER" id="PTHR12424">
    <property type="entry name" value="TWEETY-RELATED"/>
    <property type="match status" value="1"/>
</dbReference>
<feature type="transmembrane region" description="Helical" evidence="13">
    <location>
        <begin position="42"/>
        <end position="65"/>
    </location>
</feature>
<dbReference type="GO" id="GO:0034707">
    <property type="term" value="C:chloride channel complex"/>
    <property type="evidence" value="ECO:0007669"/>
    <property type="project" value="UniProtKB-KW"/>
</dbReference>
<keyword evidence="4" id="KW-1003">Cell membrane</keyword>
<gene>
    <name evidence="14" type="ORF">BRAN1462_LOCUS34144</name>
</gene>
<evidence type="ECO:0000256" key="2">
    <source>
        <dbReference type="ARBA" id="ARBA00009849"/>
    </source>
</evidence>
<keyword evidence="6 13" id="KW-1133">Transmembrane helix</keyword>
<reference evidence="14" key="1">
    <citation type="submission" date="2021-01" db="EMBL/GenBank/DDBJ databases">
        <authorList>
            <person name="Corre E."/>
            <person name="Pelletier E."/>
            <person name="Niang G."/>
            <person name="Scheremetjew M."/>
            <person name="Finn R."/>
            <person name="Kale V."/>
            <person name="Holt S."/>
            <person name="Cochrane G."/>
            <person name="Meng A."/>
            <person name="Brown T."/>
            <person name="Cohen L."/>
        </authorList>
    </citation>
    <scope>NUCLEOTIDE SEQUENCE</scope>
    <source>
        <strain evidence="14">RCC3387</strain>
    </source>
</reference>
<evidence type="ECO:0000313" key="14">
    <source>
        <dbReference type="EMBL" id="CAD9589763.1"/>
    </source>
</evidence>
<keyword evidence="7" id="KW-0406">Ion transport</keyword>
<evidence type="ECO:0000256" key="6">
    <source>
        <dbReference type="ARBA" id="ARBA00022989"/>
    </source>
</evidence>
<feature type="transmembrane region" description="Helical" evidence="13">
    <location>
        <begin position="85"/>
        <end position="106"/>
    </location>
</feature>
<evidence type="ECO:0000256" key="8">
    <source>
        <dbReference type="ARBA" id="ARBA00023136"/>
    </source>
</evidence>
<sequence>MAVATPPWVTPYLEDPWVKVLSQLAPQFPPAGTDSNEDWQHFAIMCLTASAIIVLVGAVVGLAVLMRSCCCFGRRPTIQPSSKPVMCTSTLTLVLIAAGVFAYLAVGRKGMTDAVTQVDGLLGDVSTALQQGTALSQTGGNISAVFNATIPKCSTPEAKTQLESVAAQIETYRAAIEVYSTDVQALPKEVEDAKSGVNVLSLVVLYGFLGPLALVTVCCLAIFVVVCTTRGAGGRGRCSSCCIRSLGAALFAPAVIAVAVLTGSELGVGVAMSSFCRDVDTNALTVMHQLGNEVAYNITCSYITGGCVNPLTREMQQANNSITLLGQQLQTAEVKHLLSKDCNAPTAPTELANLVASTSAPLSTLRSLLDPTHVYPYYNTIVRENACTTMVSGLGWLVLSQIVVGLVFLPTLTCMADTFFGRWVAWHSQPLARPMRHPYATGQHLP</sequence>
<name>A0A7S2KZF4_9DINO</name>
<evidence type="ECO:0008006" key="15">
    <source>
        <dbReference type="Google" id="ProtNLM"/>
    </source>
</evidence>
<keyword evidence="5 13" id="KW-0812">Transmembrane</keyword>
<feature type="transmembrane region" description="Helical" evidence="13">
    <location>
        <begin position="241"/>
        <end position="262"/>
    </location>
</feature>
<evidence type="ECO:0000256" key="4">
    <source>
        <dbReference type="ARBA" id="ARBA00022475"/>
    </source>
</evidence>
<dbReference type="GO" id="GO:0005886">
    <property type="term" value="C:plasma membrane"/>
    <property type="evidence" value="ECO:0007669"/>
    <property type="project" value="UniProtKB-SubCell"/>
</dbReference>
<protein>
    <recommendedName>
        <fullName evidence="15">Protein tweety homolog</fullName>
    </recommendedName>
</protein>
<keyword evidence="11" id="KW-0868">Chloride</keyword>
<evidence type="ECO:0000256" key="9">
    <source>
        <dbReference type="ARBA" id="ARBA00023173"/>
    </source>
</evidence>
<comment type="subcellular location">
    <subcellularLocation>
        <location evidence="1">Cell membrane</location>
        <topology evidence="1">Multi-pass membrane protein</topology>
    </subcellularLocation>
</comment>
<keyword evidence="3" id="KW-0813">Transport</keyword>
<dbReference type="AlphaFoldDB" id="A0A7S2KZF4"/>
<evidence type="ECO:0000256" key="3">
    <source>
        <dbReference type="ARBA" id="ARBA00022448"/>
    </source>
</evidence>
<evidence type="ECO:0000256" key="13">
    <source>
        <dbReference type="SAM" id="Phobius"/>
    </source>
</evidence>
<comment type="similarity">
    <text evidence="2">Belongs to the tweety family.</text>
</comment>
<feature type="transmembrane region" description="Helical" evidence="13">
    <location>
        <begin position="203"/>
        <end position="229"/>
    </location>
</feature>
<evidence type="ECO:0000256" key="7">
    <source>
        <dbReference type="ARBA" id="ARBA00023065"/>
    </source>
</evidence>
<dbReference type="GO" id="GO:0072320">
    <property type="term" value="F:volume-sensitive chloride channel activity"/>
    <property type="evidence" value="ECO:0007669"/>
    <property type="project" value="TreeGrafter"/>
</dbReference>
<organism evidence="14">
    <name type="scientific">Zooxanthella nutricula</name>
    <dbReference type="NCBI Taxonomy" id="1333877"/>
    <lineage>
        <taxon>Eukaryota</taxon>
        <taxon>Sar</taxon>
        <taxon>Alveolata</taxon>
        <taxon>Dinophyceae</taxon>
        <taxon>Peridiniales</taxon>
        <taxon>Peridiniales incertae sedis</taxon>
        <taxon>Zooxanthella</taxon>
    </lineage>
</organism>
<dbReference type="Pfam" id="PF04906">
    <property type="entry name" value="Tweety"/>
    <property type="match status" value="1"/>
</dbReference>
<evidence type="ECO:0000256" key="12">
    <source>
        <dbReference type="ARBA" id="ARBA00023303"/>
    </source>
</evidence>
<keyword evidence="8 13" id="KW-0472">Membrane</keyword>
<evidence type="ECO:0000256" key="5">
    <source>
        <dbReference type="ARBA" id="ARBA00022692"/>
    </source>
</evidence>
<keyword evidence="9" id="KW-0869">Chloride channel</keyword>
<proteinExistence type="inferred from homology"/>
<dbReference type="PANTHER" id="PTHR12424:SF8">
    <property type="entry name" value="PROTEIN TWEETY"/>
    <property type="match status" value="1"/>
</dbReference>
<accession>A0A7S2KZF4</accession>